<accession>A0A9N7Y5A4</accession>
<feature type="region of interest" description="Disordered" evidence="1">
    <location>
        <begin position="52"/>
        <end position="77"/>
    </location>
</feature>
<sequence length="77" mass="8770">MWPRWVDGGSDGPSCCLLFSRSANERPAAAQSRSNESGRVWTRIGSWVVQSERRTTSSSPRVNRMDVSDEPSRRGWW</sequence>
<organism evidence="2 3">
    <name type="scientific">Pleuronectes platessa</name>
    <name type="common">European plaice</name>
    <dbReference type="NCBI Taxonomy" id="8262"/>
    <lineage>
        <taxon>Eukaryota</taxon>
        <taxon>Metazoa</taxon>
        <taxon>Chordata</taxon>
        <taxon>Craniata</taxon>
        <taxon>Vertebrata</taxon>
        <taxon>Euteleostomi</taxon>
        <taxon>Actinopterygii</taxon>
        <taxon>Neopterygii</taxon>
        <taxon>Teleostei</taxon>
        <taxon>Neoteleostei</taxon>
        <taxon>Acanthomorphata</taxon>
        <taxon>Carangaria</taxon>
        <taxon>Pleuronectiformes</taxon>
        <taxon>Pleuronectoidei</taxon>
        <taxon>Pleuronectidae</taxon>
        <taxon>Pleuronectes</taxon>
    </lineage>
</organism>
<dbReference type="AlphaFoldDB" id="A0A9N7Y5A4"/>
<feature type="compositionally biased region" description="Basic and acidic residues" evidence="1">
    <location>
        <begin position="63"/>
        <end position="77"/>
    </location>
</feature>
<proteinExistence type="predicted"/>
<comment type="caution">
    <text evidence="2">The sequence shown here is derived from an EMBL/GenBank/DDBJ whole genome shotgun (WGS) entry which is preliminary data.</text>
</comment>
<dbReference type="EMBL" id="CADEAL010000351">
    <property type="protein sequence ID" value="CAB1418950.1"/>
    <property type="molecule type" value="Genomic_DNA"/>
</dbReference>
<reference evidence="2" key="1">
    <citation type="submission" date="2020-03" db="EMBL/GenBank/DDBJ databases">
        <authorList>
            <person name="Weist P."/>
        </authorList>
    </citation>
    <scope>NUCLEOTIDE SEQUENCE</scope>
</reference>
<name>A0A9N7Y5A4_PLEPL</name>
<gene>
    <name evidence="2" type="ORF">PLEPLA_LOCUS6777</name>
</gene>
<evidence type="ECO:0000313" key="3">
    <source>
        <dbReference type="Proteomes" id="UP001153269"/>
    </source>
</evidence>
<keyword evidence="3" id="KW-1185">Reference proteome</keyword>
<protein>
    <submittedName>
        <fullName evidence="2">Uncharacterized protein</fullName>
    </submittedName>
</protein>
<dbReference type="Proteomes" id="UP001153269">
    <property type="component" value="Unassembled WGS sequence"/>
</dbReference>
<evidence type="ECO:0000313" key="2">
    <source>
        <dbReference type="EMBL" id="CAB1418950.1"/>
    </source>
</evidence>
<evidence type="ECO:0000256" key="1">
    <source>
        <dbReference type="SAM" id="MobiDB-lite"/>
    </source>
</evidence>